<dbReference type="RefSeq" id="XP_009010967.1">
    <property type="nucleotide sequence ID" value="XM_009012719.1"/>
</dbReference>
<accession>T1EZ43</accession>
<evidence type="ECO:0000313" key="5">
    <source>
        <dbReference type="Proteomes" id="UP000015101"/>
    </source>
</evidence>
<reference evidence="4" key="3">
    <citation type="submission" date="2015-06" db="UniProtKB">
        <authorList>
            <consortium name="EnsemblMetazoa"/>
        </authorList>
    </citation>
    <scope>IDENTIFICATION</scope>
</reference>
<feature type="transmembrane region" description="Helical" evidence="2">
    <location>
        <begin position="768"/>
        <end position="788"/>
    </location>
</feature>
<feature type="region of interest" description="Disordered" evidence="1">
    <location>
        <begin position="430"/>
        <end position="454"/>
    </location>
</feature>
<name>T1EZ43_HELRO</name>
<evidence type="ECO:0000313" key="3">
    <source>
        <dbReference type="EMBL" id="ESO10698.1"/>
    </source>
</evidence>
<reference evidence="3 5" key="2">
    <citation type="journal article" date="2013" name="Nature">
        <title>Insights into bilaterian evolution from three spiralian genomes.</title>
        <authorList>
            <person name="Simakov O."/>
            <person name="Marletaz F."/>
            <person name="Cho S.J."/>
            <person name="Edsinger-Gonzales E."/>
            <person name="Havlak P."/>
            <person name="Hellsten U."/>
            <person name="Kuo D.H."/>
            <person name="Larsson T."/>
            <person name="Lv J."/>
            <person name="Arendt D."/>
            <person name="Savage R."/>
            <person name="Osoegawa K."/>
            <person name="de Jong P."/>
            <person name="Grimwood J."/>
            <person name="Chapman J.A."/>
            <person name="Shapiro H."/>
            <person name="Aerts A."/>
            <person name="Otillar R.P."/>
            <person name="Terry A.Y."/>
            <person name="Boore J.L."/>
            <person name="Grigoriev I.V."/>
            <person name="Lindberg D.R."/>
            <person name="Seaver E.C."/>
            <person name="Weisblat D.A."/>
            <person name="Putnam N.H."/>
            <person name="Rokhsar D.S."/>
        </authorList>
    </citation>
    <scope>NUCLEOTIDE SEQUENCE</scope>
</reference>
<dbReference type="EnsemblMetazoa" id="HelroT167190">
    <property type="protein sequence ID" value="HelroP167190"/>
    <property type="gene ID" value="HelroG167190"/>
</dbReference>
<feature type="transmembrane region" description="Helical" evidence="2">
    <location>
        <begin position="140"/>
        <end position="159"/>
    </location>
</feature>
<feature type="transmembrane region" description="Helical" evidence="2">
    <location>
        <begin position="893"/>
        <end position="919"/>
    </location>
</feature>
<evidence type="ECO:0000313" key="4">
    <source>
        <dbReference type="EnsemblMetazoa" id="HelroP167190"/>
    </source>
</evidence>
<proteinExistence type="predicted"/>
<dbReference type="SUPFAM" id="SSF103473">
    <property type="entry name" value="MFS general substrate transporter"/>
    <property type="match status" value="1"/>
</dbReference>
<feature type="compositionally biased region" description="Low complexity" evidence="1">
    <location>
        <begin position="531"/>
        <end position="547"/>
    </location>
</feature>
<dbReference type="EMBL" id="KB095858">
    <property type="protein sequence ID" value="ESO10698.1"/>
    <property type="molecule type" value="Genomic_DNA"/>
</dbReference>
<sequence>MDDARFKPICFFAISLFLGFSFILVGPTIFQKLFFGQLGTDNNFTEIWSVFFGRGLGAIIGYYMGLYIIPKSNTMLWMTLALLILAFSVGAISFCTDFNMMLIVLVTQGLSASVTRTSLQNLSKSMYGSSPPRNHASFTYMSWALGCVLGTLLILMFPVSRTVINDDASTLYVTSNVLKSNITMVSRHVRAVEDVSVGSMMPSLNFSDGSKSTSPSLTSLSPTLETSLTELISSTPLSEQSVSTSSATTSSSLLPLPSSSLSSSPPTVQPSPYVVTNASTASTNVLNQPTSSSTMMTSTLMTTNASTSVTESQKIANINSSLITNQSLITNLSQPIPNSMTPVPTRPLVLNGNSKNHHKEFASGHAINSKLKNNLFKNPLDTKLNDIESGLTPPTSTTTTTTRATISNATTAAANNTSTTNVASITTTTTKSNNGSSLVISASSSSPSKISSLRFPDNTRNFSNNATINHLNNVTSTTTATTSTSTATTSTTTATTSTTTATTTTATTSTTTATTSTTTANNLTFVTLASAPKSPTTTTTAKQVTSSSRKKSDVEEVIATSKAATAATVTTSTTTTPTATTPTATTAITAITATSFGVIQGSIEHETSTPMVKVINLKNTISNLNINHKVSSNKSSNNSNNDNNNNKSNFHWDVLYLENLKSFVKIICVYTGYHFTGFLIGSVIIVITSLSLFATYKLFVNYTNVKNYTKVEQKAKQRADNCLRYKSYVVCGGARFFIGIISLCEVVLAGFMPFMIGYFDSTELNSNITLWLFFSFLFWLSFFIGRCLYYLFSASKLPELFIMISGLLGSLACAFAMFIASNFYHAISSYVLIILFSLLALFMSVLNPSATNYFNKFALSHAVDLVQDPTQYFAEIFVATNLRYLPVRLEPGYLITALMIFLVISSIYLPVFCLVVKYFRTNFAVLDSRNSQDDERLKKINTGTQIEEEEEMICTNFEGSTSCNRPLLSS</sequence>
<feature type="transmembrane region" description="Helical" evidence="2">
    <location>
        <begin position="827"/>
        <end position="846"/>
    </location>
</feature>
<dbReference type="GeneID" id="20201843"/>
<feature type="transmembrane region" description="Helical" evidence="2">
    <location>
        <begin position="9"/>
        <end position="30"/>
    </location>
</feature>
<feature type="transmembrane region" description="Helical" evidence="2">
    <location>
        <begin position="736"/>
        <end position="756"/>
    </location>
</feature>
<keyword evidence="2" id="KW-1133">Transmembrane helix</keyword>
<keyword evidence="2" id="KW-0472">Membrane</keyword>
<keyword evidence="2" id="KW-0812">Transmembrane</keyword>
<feature type="region of interest" description="Disordered" evidence="1">
    <location>
        <begin position="477"/>
        <end position="514"/>
    </location>
</feature>
<feature type="transmembrane region" description="Helical" evidence="2">
    <location>
        <begin position="76"/>
        <end position="94"/>
    </location>
</feature>
<dbReference type="STRING" id="6412.T1EZ43"/>
<keyword evidence="5" id="KW-1185">Reference proteome</keyword>
<feature type="transmembrane region" description="Helical" evidence="2">
    <location>
        <begin position="673"/>
        <end position="696"/>
    </location>
</feature>
<feature type="compositionally biased region" description="Low complexity" evidence="1">
    <location>
        <begin position="430"/>
        <end position="452"/>
    </location>
</feature>
<feature type="region of interest" description="Disordered" evidence="1">
    <location>
        <begin position="531"/>
        <end position="550"/>
    </location>
</feature>
<evidence type="ECO:0000256" key="1">
    <source>
        <dbReference type="SAM" id="MobiDB-lite"/>
    </source>
</evidence>
<organism evidence="4 5">
    <name type="scientific">Helobdella robusta</name>
    <name type="common">Californian leech</name>
    <dbReference type="NCBI Taxonomy" id="6412"/>
    <lineage>
        <taxon>Eukaryota</taxon>
        <taxon>Metazoa</taxon>
        <taxon>Spiralia</taxon>
        <taxon>Lophotrochozoa</taxon>
        <taxon>Annelida</taxon>
        <taxon>Clitellata</taxon>
        <taxon>Hirudinea</taxon>
        <taxon>Rhynchobdellida</taxon>
        <taxon>Glossiphoniidae</taxon>
        <taxon>Helobdella</taxon>
    </lineage>
</organism>
<dbReference type="AlphaFoldDB" id="T1EZ43"/>
<dbReference type="EMBL" id="AMQM01002715">
    <property type="status" value="NOT_ANNOTATED_CDS"/>
    <property type="molecule type" value="Genomic_DNA"/>
</dbReference>
<dbReference type="KEGG" id="hro:HELRODRAFT_167190"/>
<feature type="transmembrane region" description="Helical" evidence="2">
    <location>
        <begin position="50"/>
        <end position="69"/>
    </location>
</feature>
<feature type="region of interest" description="Disordered" evidence="1">
    <location>
        <begin position="239"/>
        <end position="274"/>
    </location>
</feature>
<protein>
    <submittedName>
        <fullName evidence="3 4">Uncharacterized protein</fullName>
    </submittedName>
</protein>
<gene>
    <name evidence="4" type="primary">20201843</name>
    <name evidence="3" type="ORF">HELRODRAFT_167190</name>
</gene>
<dbReference type="Proteomes" id="UP000015101">
    <property type="component" value="Unassembled WGS sequence"/>
</dbReference>
<feature type="transmembrane region" description="Helical" evidence="2">
    <location>
        <begin position="100"/>
        <end position="119"/>
    </location>
</feature>
<dbReference type="InParanoid" id="T1EZ43"/>
<dbReference type="CTD" id="20201843"/>
<dbReference type="HOGENOM" id="CLU_305711_0_0_1"/>
<feature type="transmembrane region" description="Helical" evidence="2">
    <location>
        <begin position="800"/>
        <end position="821"/>
    </location>
</feature>
<reference evidence="5" key="1">
    <citation type="submission" date="2012-12" db="EMBL/GenBank/DDBJ databases">
        <authorList>
            <person name="Hellsten U."/>
            <person name="Grimwood J."/>
            <person name="Chapman J.A."/>
            <person name="Shapiro H."/>
            <person name="Aerts A."/>
            <person name="Otillar R.P."/>
            <person name="Terry A.Y."/>
            <person name="Boore J.L."/>
            <person name="Simakov O."/>
            <person name="Marletaz F."/>
            <person name="Cho S.-J."/>
            <person name="Edsinger-Gonzales E."/>
            <person name="Havlak P."/>
            <person name="Kuo D.-H."/>
            <person name="Larsson T."/>
            <person name="Lv J."/>
            <person name="Arendt D."/>
            <person name="Savage R."/>
            <person name="Osoegawa K."/>
            <person name="de Jong P."/>
            <person name="Lindberg D.R."/>
            <person name="Seaver E.C."/>
            <person name="Weisblat D.A."/>
            <person name="Putnam N.H."/>
            <person name="Grigoriev I.V."/>
            <person name="Rokhsar D.S."/>
        </authorList>
    </citation>
    <scope>NUCLEOTIDE SEQUENCE</scope>
</reference>
<evidence type="ECO:0000256" key="2">
    <source>
        <dbReference type="SAM" id="Phobius"/>
    </source>
</evidence>
<dbReference type="InterPro" id="IPR036259">
    <property type="entry name" value="MFS_trans_sf"/>
</dbReference>